<dbReference type="PANTHER" id="PTHR45527">
    <property type="entry name" value="NONRIBOSOMAL PEPTIDE SYNTHETASE"/>
    <property type="match status" value="1"/>
</dbReference>
<reference evidence="2 3" key="1">
    <citation type="submission" date="2020-09" db="EMBL/GenBank/DDBJ databases">
        <title>Echinicola sp. CAU 1574 isolated from sand of Sido Beach.</title>
        <authorList>
            <person name="Kim W."/>
        </authorList>
    </citation>
    <scope>NUCLEOTIDE SEQUENCE [LARGE SCALE GENOMIC DNA]</scope>
    <source>
        <strain evidence="2 3">CAU 1574</strain>
    </source>
</reference>
<proteinExistence type="predicted"/>
<dbReference type="PROSITE" id="PS50075">
    <property type="entry name" value="CARRIER"/>
    <property type="match status" value="1"/>
</dbReference>
<dbReference type="Proteomes" id="UP000647133">
    <property type="component" value="Unassembled WGS sequence"/>
</dbReference>
<dbReference type="Pfam" id="PF00501">
    <property type="entry name" value="AMP-binding"/>
    <property type="match status" value="1"/>
</dbReference>
<dbReference type="Gene3D" id="3.30.300.30">
    <property type="match status" value="1"/>
</dbReference>
<protein>
    <submittedName>
        <fullName evidence="2">Amino acid adenylation domain-containing protein</fullName>
    </submittedName>
</protein>
<dbReference type="InterPro" id="IPR001031">
    <property type="entry name" value="Thioesterase"/>
</dbReference>
<dbReference type="Gene3D" id="3.40.50.1820">
    <property type="entry name" value="alpha/beta hydrolase"/>
    <property type="match status" value="1"/>
</dbReference>
<dbReference type="Gene3D" id="1.10.1200.10">
    <property type="entry name" value="ACP-like"/>
    <property type="match status" value="1"/>
</dbReference>
<comment type="caution">
    <text evidence="2">The sequence shown here is derived from an EMBL/GenBank/DDBJ whole genome shotgun (WGS) entry which is preliminary data.</text>
</comment>
<dbReference type="NCBIfam" id="TIGR01733">
    <property type="entry name" value="AA-adenyl-dom"/>
    <property type="match status" value="1"/>
</dbReference>
<dbReference type="InterPro" id="IPR036736">
    <property type="entry name" value="ACP-like_sf"/>
</dbReference>
<dbReference type="Gene3D" id="3.40.50.980">
    <property type="match status" value="2"/>
</dbReference>
<dbReference type="InterPro" id="IPR029058">
    <property type="entry name" value="AB_hydrolase_fold"/>
</dbReference>
<sequence length="886" mass="100573">MSYSDLPDEFHKKNSEVLKKYYTKNLHQIDITFYNVYDFFANTSQNFPDKAALTYNDRTITYQELEELSNIFALNLSKNGAKKGQKIGIYLERSIEYPICLLAILKLGGVFVPIDAHTPIERTALILEDSEASILISTENLYSSLQIELKCLFIESLYKNSPSISQTSLEISLSDEAYMIYTSGSTGLPKGVLLTHGNLLNLLHSAHQTPGINPNDRLLAITSFSFDVSIMEILLPLCYGSELIIANQETIKDGRLLLSFLEEKKITMLHSTPGTYRMLINIGWKKKLPIKLITGGEALSNDLANQLLDLSDGLWNEYGPTETTIFSSIKRITQNLQKLTIGSPIHNTSIYIIDKNLNLLPPGQKGEIVIGGAGVSKGYWKKDELNKEKFIQSPFSIGNEIIYKTGDLGSLTEDGEVLFGGRMDSQVKIRGHRIELEEIENQIIRLNNIKSAVITAPSNSIGIKVLVAYIIMDFDKEISDHQLSIWKSKLEKLLPDYMVPQFWIKIKKIPLTQNGKTDFKALPNPFQREADKTDGSILLSDKEKAVREIWSQVLGIKHIKANDDFFKLGGNSILAVELMAKIDQMTEHYYPLTTIFRNPTLEKFCELLNSNEKSKQEYRFWKSLTPIKPSGSLPPLYLIHGINANITNYFNLVDHVSPEQPLFGLQAKGLDGAEKPIFGIENIAAHYINEILEHNPKGPYLLGGYSFGGYVAYEMARQLINMNKEVSHLILFDTDVLYQEKNYRGNWGKTKKYISNLLDKRIVDIKLLFQSPKTFKVTKQRVLERKLKKLLPKVIEPTNVRKVIFDEVKTVNLNSIKAYKIKPLDLNIYLFRARIKISPIKDKNTYGWKPYVKSIIPVDIDGDHNTMFNFPNVKTLGNILQKIINN</sequence>
<accession>A0ABR9AFL6</accession>
<dbReference type="Pfam" id="PF00975">
    <property type="entry name" value="Thioesterase"/>
    <property type="match status" value="1"/>
</dbReference>
<dbReference type="Pfam" id="PF00550">
    <property type="entry name" value="PP-binding"/>
    <property type="match status" value="1"/>
</dbReference>
<name>A0ABR9AFL6_9BACT</name>
<feature type="domain" description="Carrier" evidence="1">
    <location>
        <begin position="537"/>
        <end position="612"/>
    </location>
</feature>
<dbReference type="EMBL" id="JACYTQ010000001">
    <property type="protein sequence ID" value="MBD8487635.1"/>
    <property type="molecule type" value="Genomic_DNA"/>
</dbReference>
<dbReference type="CDD" id="cd05930">
    <property type="entry name" value="A_NRPS"/>
    <property type="match status" value="1"/>
</dbReference>
<evidence type="ECO:0000313" key="3">
    <source>
        <dbReference type="Proteomes" id="UP000647133"/>
    </source>
</evidence>
<dbReference type="InterPro" id="IPR000873">
    <property type="entry name" value="AMP-dep_synth/lig_dom"/>
</dbReference>
<dbReference type="PROSITE" id="PS00455">
    <property type="entry name" value="AMP_BINDING"/>
    <property type="match status" value="1"/>
</dbReference>
<dbReference type="PANTHER" id="PTHR45527:SF1">
    <property type="entry name" value="FATTY ACID SYNTHASE"/>
    <property type="match status" value="1"/>
</dbReference>
<dbReference type="SUPFAM" id="SSF56801">
    <property type="entry name" value="Acetyl-CoA synthetase-like"/>
    <property type="match status" value="1"/>
</dbReference>
<evidence type="ECO:0000313" key="2">
    <source>
        <dbReference type="EMBL" id="MBD8487635.1"/>
    </source>
</evidence>
<dbReference type="SUPFAM" id="SSF53474">
    <property type="entry name" value="alpha/beta-Hydrolases"/>
    <property type="match status" value="1"/>
</dbReference>
<dbReference type="InterPro" id="IPR009081">
    <property type="entry name" value="PP-bd_ACP"/>
</dbReference>
<gene>
    <name evidence="2" type="ORF">IFO69_02630</name>
</gene>
<dbReference type="InterPro" id="IPR045851">
    <property type="entry name" value="AMP-bd_C_sf"/>
</dbReference>
<dbReference type="SUPFAM" id="SSF47336">
    <property type="entry name" value="ACP-like"/>
    <property type="match status" value="1"/>
</dbReference>
<dbReference type="InterPro" id="IPR010071">
    <property type="entry name" value="AA_adenyl_dom"/>
</dbReference>
<keyword evidence="3" id="KW-1185">Reference proteome</keyword>
<organism evidence="2 3">
    <name type="scientific">Echinicola arenosa</name>
    <dbReference type="NCBI Taxonomy" id="2774144"/>
    <lineage>
        <taxon>Bacteria</taxon>
        <taxon>Pseudomonadati</taxon>
        <taxon>Bacteroidota</taxon>
        <taxon>Cytophagia</taxon>
        <taxon>Cytophagales</taxon>
        <taxon>Cyclobacteriaceae</taxon>
        <taxon>Echinicola</taxon>
    </lineage>
</organism>
<dbReference type="Gene3D" id="2.30.38.10">
    <property type="entry name" value="Luciferase, Domain 3"/>
    <property type="match status" value="1"/>
</dbReference>
<dbReference type="RefSeq" id="WP_192007868.1">
    <property type="nucleotide sequence ID" value="NZ_JACYTQ010000001.1"/>
</dbReference>
<dbReference type="InterPro" id="IPR020845">
    <property type="entry name" value="AMP-binding_CS"/>
</dbReference>
<evidence type="ECO:0000259" key="1">
    <source>
        <dbReference type="PROSITE" id="PS50075"/>
    </source>
</evidence>